<dbReference type="InterPro" id="IPR036397">
    <property type="entry name" value="RNaseH_sf"/>
</dbReference>
<name>A0A8K0CP53_IGNLU</name>
<organism evidence="1 2">
    <name type="scientific">Ignelater luminosus</name>
    <name type="common">Cucubano</name>
    <name type="synonym">Pyrophorus luminosus</name>
    <dbReference type="NCBI Taxonomy" id="2038154"/>
    <lineage>
        <taxon>Eukaryota</taxon>
        <taxon>Metazoa</taxon>
        <taxon>Ecdysozoa</taxon>
        <taxon>Arthropoda</taxon>
        <taxon>Hexapoda</taxon>
        <taxon>Insecta</taxon>
        <taxon>Pterygota</taxon>
        <taxon>Neoptera</taxon>
        <taxon>Endopterygota</taxon>
        <taxon>Coleoptera</taxon>
        <taxon>Polyphaga</taxon>
        <taxon>Elateriformia</taxon>
        <taxon>Elateroidea</taxon>
        <taxon>Elateridae</taxon>
        <taxon>Agrypninae</taxon>
        <taxon>Pyrophorini</taxon>
        <taxon>Ignelater</taxon>
    </lineage>
</organism>
<sequence length="70" mass="7914">NTRYEPNHILETQRSEKISVVLGWISSDGPGELIRIDGRMNGAQYVRIVNDILLPGILGRHEHLRPITVV</sequence>
<gene>
    <name evidence="1" type="ORF">ILUMI_16144</name>
</gene>
<keyword evidence="2" id="KW-1185">Reference proteome</keyword>
<dbReference type="Proteomes" id="UP000801492">
    <property type="component" value="Unassembled WGS sequence"/>
</dbReference>
<dbReference type="EMBL" id="VTPC01059323">
    <property type="protein sequence ID" value="KAF2890029.1"/>
    <property type="molecule type" value="Genomic_DNA"/>
</dbReference>
<evidence type="ECO:0000313" key="2">
    <source>
        <dbReference type="Proteomes" id="UP000801492"/>
    </source>
</evidence>
<protein>
    <submittedName>
        <fullName evidence="1">Uncharacterized protein</fullName>
    </submittedName>
</protein>
<evidence type="ECO:0000313" key="1">
    <source>
        <dbReference type="EMBL" id="KAF2890029.1"/>
    </source>
</evidence>
<proteinExistence type="predicted"/>
<dbReference type="Gene3D" id="3.30.420.10">
    <property type="entry name" value="Ribonuclease H-like superfamily/Ribonuclease H"/>
    <property type="match status" value="1"/>
</dbReference>
<accession>A0A8K0CP53</accession>
<dbReference type="AlphaFoldDB" id="A0A8K0CP53"/>
<reference evidence="1" key="1">
    <citation type="submission" date="2019-08" db="EMBL/GenBank/DDBJ databases">
        <title>The genome of the North American firefly Photinus pyralis.</title>
        <authorList>
            <consortium name="Photinus pyralis genome working group"/>
            <person name="Fallon T.R."/>
            <person name="Sander Lower S.E."/>
            <person name="Weng J.-K."/>
        </authorList>
    </citation>
    <scope>NUCLEOTIDE SEQUENCE</scope>
    <source>
        <strain evidence="1">TRF0915ILg1</strain>
        <tissue evidence="1">Whole body</tissue>
    </source>
</reference>
<comment type="caution">
    <text evidence="1">The sequence shown here is derived from an EMBL/GenBank/DDBJ whole genome shotgun (WGS) entry which is preliminary data.</text>
</comment>
<dbReference type="OrthoDB" id="7474070at2759"/>
<feature type="non-terminal residue" evidence="1">
    <location>
        <position position="1"/>
    </location>
</feature>
<dbReference type="GO" id="GO:0003676">
    <property type="term" value="F:nucleic acid binding"/>
    <property type="evidence" value="ECO:0007669"/>
    <property type="project" value="InterPro"/>
</dbReference>